<proteinExistence type="predicted"/>
<accession>A0ABT6UXY2</accession>
<protein>
    <submittedName>
        <fullName evidence="1">DUF4160 domain-containing protein</fullName>
    </submittedName>
</protein>
<comment type="caution">
    <text evidence="1">The sequence shown here is derived from an EMBL/GenBank/DDBJ whole genome shotgun (WGS) entry which is preliminary data.</text>
</comment>
<organism evidence="1 2">
    <name type="scientific">Halomonas rhizosphaerae</name>
    <dbReference type="NCBI Taxonomy" id="3043296"/>
    <lineage>
        <taxon>Bacteria</taxon>
        <taxon>Pseudomonadati</taxon>
        <taxon>Pseudomonadota</taxon>
        <taxon>Gammaproteobacteria</taxon>
        <taxon>Oceanospirillales</taxon>
        <taxon>Halomonadaceae</taxon>
        <taxon>Halomonas</taxon>
    </lineage>
</organism>
<dbReference type="InterPro" id="IPR025427">
    <property type="entry name" value="DUF4160"/>
</dbReference>
<gene>
    <name evidence="1" type="ORF">QLQ83_07040</name>
</gene>
<name>A0ABT6UXY2_9GAMM</name>
<dbReference type="Proteomes" id="UP001225957">
    <property type="component" value="Unassembled WGS sequence"/>
</dbReference>
<sequence length="59" mass="6920">MHAESGDGEAKIWLDPQVAIASSAGYNRKQLSQLMQLVEEHRSEIERAWNEHFRQDRRL</sequence>
<evidence type="ECO:0000313" key="1">
    <source>
        <dbReference type="EMBL" id="MDI5890843.1"/>
    </source>
</evidence>
<keyword evidence="2" id="KW-1185">Reference proteome</keyword>
<reference evidence="1 2" key="1">
    <citation type="submission" date="2023-04" db="EMBL/GenBank/DDBJ databases">
        <title>Halomonas strains isolated from rhizosphere soil.</title>
        <authorList>
            <person name="Xu L."/>
            <person name="Sun J.-Q."/>
        </authorList>
    </citation>
    <scope>NUCLEOTIDE SEQUENCE [LARGE SCALE GENOMIC DNA]</scope>
    <source>
        <strain evidence="1 2">LR5S20</strain>
    </source>
</reference>
<dbReference type="EMBL" id="JASCQP010000021">
    <property type="protein sequence ID" value="MDI5890843.1"/>
    <property type="molecule type" value="Genomic_DNA"/>
</dbReference>
<evidence type="ECO:0000313" key="2">
    <source>
        <dbReference type="Proteomes" id="UP001225957"/>
    </source>
</evidence>
<dbReference type="Pfam" id="PF13711">
    <property type="entry name" value="DUF4160"/>
    <property type="match status" value="1"/>
</dbReference>
<dbReference type="RefSeq" id="WP_282734966.1">
    <property type="nucleotide sequence ID" value="NZ_JASCQP010000021.1"/>
</dbReference>